<dbReference type="InterPro" id="IPR016024">
    <property type="entry name" value="ARM-type_fold"/>
</dbReference>
<gene>
    <name evidence="1" type="ORF">TSPGSL018_27711</name>
</gene>
<dbReference type="Gene3D" id="1.25.10.10">
    <property type="entry name" value="Leucine-rich Repeat Variant"/>
    <property type="match status" value="1"/>
</dbReference>
<feature type="non-terminal residue" evidence="1">
    <location>
        <position position="1"/>
    </location>
</feature>
<dbReference type="InterPro" id="IPR011989">
    <property type="entry name" value="ARM-like"/>
</dbReference>
<sequence>AQFASTNPAQALRGPSAQRLLEGLIRLAAHPSDPHDCSLLAPAMEALCNLLDSVETEPPEHPEELAAIAEAALRAVSVSVPNLVLPEGADADEGTYGALRSAASEALAAAARVAGVDACSERVEPLLRQAWCGLAEAALFALCCFAEGVWGSGVEGRSAQAAA</sequence>
<dbReference type="EMBL" id="GBEZ01012031">
    <property type="protein sequence ID" value="JAC73821.1"/>
    <property type="molecule type" value="Transcribed_RNA"/>
</dbReference>
<reference evidence="1" key="1">
    <citation type="submission" date="2014-05" db="EMBL/GenBank/DDBJ databases">
        <title>The transcriptome of the halophilic microalga Tetraselmis sp. GSL018 isolated from the Great Salt Lake, Utah.</title>
        <authorList>
            <person name="Jinkerson R.E."/>
            <person name="D'Adamo S."/>
            <person name="Posewitz M.C."/>
        </authorList>
    </citation>
    <scope>NUCLEOTIDE SEQUENCE</scope>
    <source>
        <strain evidence="1">GSL018</strain>
    </source>
</reference>
<organism evidence="1">
    <name type="scientific">Tetraselmis sp. GSL018</name>
    <dbReference type="NCBI Taxonomy" id="582737"/>
    <lineage>
        <taxon>Eukaryota</taxon>
        <taxon>Viridiplantae</taxon>
        <taxon>Chlorophyta</taxon>
        <taxon>core chlorophytes</taxon>
        <taxon>Chlorodendrophyceae</taxon>
        <taxon>Chlorodendrales</taxon>
        <taxon>Chlorodendraceae</taxon>
        <taxon>Tetraselmis</taxon>
    </lineage>
</organism>
<accession>A0A061RTC8</accession>
<evidence type="ECO:0008006" key="2">
    <source>
        <dbReference type="Google" id="ProtNLM"/>
    </source>
</evidence>
<dbReference type="SUPFAM" id="SSF48371">
    <property type="entry name" value="ARM repeat"/>
    <property type="match status" value="1"/>
</dbReference>
<feature type="non-terminal residue" evidence="1">
    <location>
        <position position="163"/>
    </location>
</feature>
<proteinExistence type="predicted"/>
<protein>
    <recommendedName>
        <fullName evidence="2">MMS19 nucleotide excision repair protein</fullName>
    </recommendedName>
</protein>
<name>A0A061RTC8_9CHLO</name>
<dbReference type="AlphaFoldDB" id="A0A061RTC8"/>
<evidence type="ECO:0000313" key="1">
    <source>
        <dbReference type="EMBL" id="JAC73821.1"/>
    </source>
</evidence>